<dbReference type="PROSITE" id="PS00624">
    <property type="entry name" value="GMC_OXRED_2"/>
    <property type="match status" value="1"/>
</dbReference>
<comment type="similarity">
    <text evidence="1">Belongs to the GMC oxidoreductase family.</text>
</comment>
<dbReference type="InterPro" id="IPR036188">
    <property type="entry name" value="FAD/NAD-bd_sf"/>
</dbReference>
<dbReference type="InterPro" id="IPR000172">
    <property type="entry name" value="GMC_OxRdtase_N"/>
</dbReference>
<evidence type="ECO:0000259" key="3">
    <source>
        <dbReference type="PROSITE" id="PS00624"/>
    </source>
</evidence>
<dbReference type="RefSeq" id="XP_066673801.1">
    <property type="nucleotide sequence ID" value="XM_066806505.1"/>
</dbReference>
<dbReference type="GeneID" id="92039565"/>
<protein>
    <submittedName>
        <fullName evidence="4">Glucose-methanol-choline oxidoreductase</fullName>
    </submittedName>
</protein>
<dbReference type="PIRSF" id="PIRSF000137">
    <property type="entry name" value="Alcohol_oxidase"/>
    <property type="match status" value="1"/>
</dbReference>
<accession>A0ABR1X8T5</accession>
<evidence type="ECO:0000256" key="2">
    <source>
        <dbReference type="SAM" id="MobiDB-lite"/>
    </source>
</evidence>
<dbReference type="SUPFAM" id="SSF51905">
    <property type="entry name" value="FAD/NAD(P)-binding domain"/>
    <property type="match status" value="1"/>
</dbReference>
<comment type="caution">
    <text evidence="4">The sequence shown here is derived from an EMBL/GenBank/DDBJ whole genome shotgun (WGS) entry which is preliminary data.</text>
</comment>
<dbReference type="PANTHER" id="PTHR11552:SF210">
    <property type="entry name" value="GLUCOSE-METHANOL-CHOLINE OXIDOREDUCTASE N-TERMINAL DOMAIN-CONTAINING PROTEIN-RELATED"/>
    <property type="match status" value="1"/>
</dbReference>
<gene>
    <name evidence="4" type="ORF">PG997_002190</name>
</gene>
<reference evidence="4 5" key="1">
    <citation type="submission" date="2023-01" db="EMBL/GenBank/DDBJ databases">
        <title>Analysis of 21 Apiospora genomes using comparative genomics revels a genus with tremendous synthesis potential of carbohydrate active enzymes and secondary metabolites.</title>
        <authorList>
            <person name="Sorensen T."/>
        </authorList>
    </citation>
    <scope>NUCLEOTIDE SEQUENCE [LARGE SCALE GENOMIC DNA]</scope>
    <source>
        <strain evidence="4 5">CBS 114990</strain>
    </source>
</reference>
<dbReference type="Gene3D" id="3.30.560.10">
    <property type="entry name" value="Glucose Oxidase, domain 3"/>
    <property type="match status" value="2"/>
</dbReference>
<dbReference type="SUPFAM" id="SSF54373">
    <property type="entry name" value="FAD-linked reductases, C-terminal domain"/>
    <property type="match status" value="1"/>
</dbReference>
<sequence length="520" mass="55865">MTKSPPSFDYIVVGGGTAGLAVASRLSEDEAVRVLVIEAGGDHGSDPLVSTPGALVGQFGNPKYDWNFRSVPQEALNGRSVNQARGRGLGGCSSLNFMMWLHPSRASLDAWAKLGNPGWAYDDLAPYFKKVCTIHPPSEAATVMAALGAPTTSAAILRVAPAPRLRTSATELTADPRTGKAIGAFQNPASIDPKDHTRSSAAKAYFGPQVLQRPNLTVMTDAVVKRIIFEKDAADCSLLAKGVVVLQSSGGDKEDEEEEVTISVESEVILAAGALQSPQILELSGIGDKDLLEKHGIEVLVDNPGLRGRRWRPVGRRAAGPRGPGRARGPLPHDQRGRALGQSNISTAYMPLVSEQGGLMSAAEKKALLDAHLASEKEEEEGEGEEYQVLRSFIEPQDEPTAQYLLFPGQITTDQHPDSAASLLIPRAPQDFATVVTCLNHPASRGSVHIASPDVRVRPRFDPKYMSHPLDLEVLARHVQFVEKIVATEPLRSSFKGEGAGGPGCRRDWWAIRSSRPRRS</sequence>
<dbReference type="InterPro" id="IPR012132">
    <property type="entry name" value="GMC_OxRdtase"/>
</dbReference>
<feature type="domain" description="Glucose-methanol-choline oxidoreductase N-terminal" evidence="3">
    <location>
        <begin position="273"/>
        <end position="287"/>
    </location>
</feature>
<evidence type="ECO:0000313" key="4">
    <source>
        <dbReference type="EMBL" id="KAK8091829.1"/>
    </source>
</evidence>
<feature type="region of interest" description="Disordered" evidence="2">
    <location>
        <begin position="310"/>
        <end position="338"/>
    </location>
</feature>
<dbReference type="EMBL" id="JAQQWN010000003">
    <property type="protein sequence ID" value="KAK8091829.1"/>
    <property type="molecule type" value="Genomic_DNA"/>
</dbReference>
<keyword evidence="5" id="KW-1185">Reference proteome</keyword>
<evidence type="ECO:0000313" key="5">
    <source>
        <dbReference type="Proteomes" id="UP001433268"/>
    </source>
</evidence>
<evidence type="ECO:0000256" key="1">
    <source>
        <dbReference type="ARBA" id="ARBA00010790"/>
    </source>
</evidence>
<organism evidence="4 5">
    <name type="scientific">Apiospora hydei</name>
    <dbReference type="NCBI Taxonomy" id="1337664"/>
    <lineage>
        <taxon>Eukaryota</taxon>
        <taxon>Fungi</taxon>
        <taxon>Dikarya</taxon>
        <taxon>Ascomycota</taxon>
        <taxon>Pezizomycotina</taxon>
        <taxon>Sordariomycetes</taxon>
        <taxon>Xylariomycetidae</taxon>
        <taxon>Amphisphaeriales</taxon>
        <taxon>Apiosporaceae</taxon>
        <taxon>Apiospora</taxon>
    </lineage>
</organism>
<dbReference type="Pfam" id="PF05199">
    <property type="entry name" value="GMC_oxred_C"/>
    <property type="match status" value="1"/>
</dbReference>
<proteinExistence type="inferred from homology"/>
<name>A0ABR1X8T5_9PEZI</name>
<dbReference type="InterPro" id="IPR007867">
    <property type="entry name" value="GMC_OxRtase_C"/>
</dbReference>
<dbReference type="Gene3D" id="3.50.50.60">
    <property type="entry name" value="FAD/NAD(P)-binding domain"/>
    <property type="match status" value="1"/>
</dbReference>
<dbReference type="PANTHER" id="PTHR11552">
    <property type="entry name" value="GLUCOSE-METHANOL-CHOLINE GMC OXIDOREDUCTASE"/>
    <property type="match status" value="1"/>
</dbReference>
<dbReference type="Pfam" id="PF00732">
    <property type="entry name" value="GMC_oxred_N"/>
    <property type="match status" value="1"/>
</dbReference>
<dbReference type="Proteomes" id="UP001433268">
    <property type="component" value="Unassembled WGS sequence"/>
</dbReference>